<keyword evidence="1" id="KW-0812">Transmembrane</keyword>
<dbReference type="Proteomes" id="UP000231791">
    <property type="component" value="Chromosome"/>
</dbReference>
<evidence type="ECO:0000313" key="4">
    <source>
        <dbReference type="EMBL" id="ATZ29630.1"/>
    </source>
</evidence>
<dbReference type="KEGG" id="slx:SLAV_39335"/>
<reference evidence="4 5" key="1">
    <citation type="submission" date="2017-11" db="EMBL/GenBank/DDBJ databases">
        <title>Complete genome sequence of Streptomyces lavendulae subsp. lavendulae CCM 3239 (formerly 'Streptomyces aureofaciens CCM 3239'), the producer of the angucycline-type antibiotic auricin.</title>
        <authorList>
            <person name="Busche T."/>
            <person name="Novakova R."/>
            <person name="Al'Dilaimi A."/>
            <person name="Homerova D."/>
            <person name="Feckova L."/>
            <person name="Rezuchova B."/>
            <person name="Mingyar E."/>
            <person name="Csolleiova D."/>
            <person name="Bekeova C."/>
            <person name="Winkler A."/>
            <person name="Sevcikova B."/>
            <person name="Kalinowski J."/>
            <person name="Kormanec J."/>
            <person name="Ruckert C."/>
        </authorList>
    </citation>
    <scope>NUCLEOTIDE SEQUENCE [LARGE SCALE GENOMIC DNA]</scope>
    <source>
        <strain evidence="4 5">CCM 3239</strain>
    </source>
</reference>
<dbReference type="Pfam" id="PF01610">
    <property type="entry name" value="DDE_Tnp_ISL3"/>
    <property type="match status" value="1"/>
</dbReference>
<gene>
    <name evidence="3" type="ORF">SLAV_00055</name>
    <name evidence="4" type="ORF">SLAV_39335</name>
</gene>
<keyword evidence="1" id="KW-1133">Transmembrane helix</keyword>
<sequence length="320" mass="36118">MWVRSGAACWTMRCSANCISTPAPADSDAQLQRELGRLRRQRNLFVLALGAVLMVGVPPLIQLPLHELPRTQIIERTRQRHSDVHKLLAADWTVSAIARRLNLDRKTVRRFRDTDLDQLLVSAHERRPAGVLEPFKPYLNTPFTESLGQVSGSRLFLEIRERGYRGSRQVVRKHLAGLRAGNAEPVRADIPSPRKITGWIMRPQDTLPPDLARRLLDVRIACPDIARACDLARAFAELLRNRRGFLLTEWIRQAEQDAPKPISGFAGFLRGDLDAVTAGLTLHWSSGVIEGHVNRVKTLKRVMYGRASFTLLRTRVLTKA</sequence>
<name>A0A2K8PU26_STRLA</name>
<feature type="domain" description="Transposase IS204/IS1001/IS1096/IS1165 DDE" evidence="2">
    <location>
        <begin position="202"/>
        <end position="316"/>
    </location>
</feature>
<dbReference type="GeneID" id="49381218"/>
<dbReference type="EMBL" id="CP024985">
    <property type="protein sequence ID" value="ATZ21941.1"/>
    <property type="molecule type" value="Genomic_DNA"/>
</dbReference>
<dbReference type="AlphaFoldDB" id="A0A2K8PU26"/>
<keyword evidence="1" id="KW-0472">Membrane</keyword>
<protein>
    <recommendedName>
        <fullName evidence="2">Transposase IS204/IS1001/IS1096/IS1165 DDE domain-containing protein</fullName>
    </recommendedName>
</protein>
<dbReference type="RefSeq" id="WP_159038043.1">
    <property type="nucleotide sequence ID" value="NZ_CP024985.1"/>
</dbReference>
<dbReference type="PANTHER" id="PTHR33498:SF1">
    <property type="entry name" value="TRANSPOSASE FOR INSERTION SEQUENCE ELEMENT IS1557"/>
    <property type="match status" value="1"/>
</dbReference>
<evidence type="ECO:0000313" key="3">
    <source>
        <dbReference type="EMBL" id="ATZ21941.1"/>
    </source>
</evidence>
<dbReference type="InterPro" id="IPR047951">
    <property type="entry name" value="Transpos_ISL3"/>
</dbReference>
<dbReference type="EMBL" id="CP024985">
    <property type="protein sequence ID" value="ATZ29630.1"/>
    <property type="molecule type" value="Genomic_DNA"/>
</dbReference>
<accession>A0A2K8PU26</accession>
<evidence type="ECO:0000259" key="2">
    <source>
        <dbReference type="Pfam" id="PF01610"/>
    </source>
</evidence>
<dbReference type="PANTHER" id="PTHR33498">
    <property type="entry name" value="TRANSPOSASE FOR INSERTION SEQUENCE ELEMENT IS1557"/>
    <property type="match status" value="1"/>
</dbReference>
<dbReference type="InterPro" id="IPR002560">
    <property type="entry name" value="Transposase_DDE"/>
</dbReference>
<evidence type="ECO:0000313" key="5">
    <source>
        <dbReference type="Proteomes" id="UP000231791"/>
    </source>
</evidence>
<dbReference type="KEGG" id="slx:SLAV_00055"/>
<evidence type="ECO:0000256" key="1">
    <source>
        <dbReference type="SAM" id="Phobius"/>
    </source>
</evidence>
<proteinExistence type="predicted"/>
<feature type="transmembrane region" description="Helical" evidence="1">
    <location>
        <begin position="43"/>
        <end position="61"/>
    </location>
</feature>
<organism evidence="4 5">
    <name type="scientific">Streptomyces lavendulae subsp. lavendulae</name>
    <dbReference type="NCBI Taxonomy" id="58340"/>
    <lineage>
        <taxon>Bacteria</taxon>
        <taxon>Bacillati</taxon>
        <taxon>Actinomycetota</taxon>
        <taxon>Actinomycetes</taxon>
        <taxon>Kitasatosporales</taxon>
        <taxon>Streptomycetaceae</taxon>
        <taxon>Streptomyces</taxon>
    </lineage>
</organism>
<keyword evidence="5" id="KW-1185">Reference proteome</keyword>